<organism evidence="1">
    <name type="scientific">Anguilla anguilla</name>
    <name type="common">European freshwater eel</name>
    <name type="synonym">Muraena anguilla</name>
    <dbReference type="NCBI Taxonomy" id="7936"/>
    <lineage>
        <taxon>Eukaryota</taxon>
        <taxon>Metazoa</taxon>
        <taxon>Chordata</taxon>
        <taxon>Craniata</taxon>
        <taxon>Vertebrata</taxon>
        <taxon>Euteleostomi</taxon>
        <taxon>Actinopterygii</taxon>
        <taxon>Neopterygii</taxon>
        <taxon>Teleostei</taxon>
        <taxon>Anguilliformes</taxon>
        <taxon>Anguillidae</taxon>
        <taxon>Anguilla</taxon>
    </lineage>
</organism>
<sequence length="20" mass="2235">MSWLANGDVFTCVAILHKND</sequence>
<name>A0A0E9Q4A4_ANGAN</name>
<accession>A0A0E9Q4A4</accession>
<reference evidence="1" key="1">
    <citation type="submission" date="2014-11" db="EMBL/GenBank/DDBJ databases">
        <authorList>
            <person name="Amaro Gonzalez C."/>
        </authorList>
    </citation>
    <scope>NUCLEOTIDE SEQUENCE</scope>
</reference>
<proteinExistence type="predicted"/>
<reference evidence="1" key="2">
    <citation type="journal article" date="2015" name="Fish Shellfish Immunol.">
        <title>Early steps in the European eel (Anguilla anguilla)-Vibrio vulnificus interaction in the gills: Role of the RtxA13 toxin.</title>
        <authorList>
            <person name="Callol A."/>
            <person name="Pajuelo D."/>
            <person name="Ebbesson L."/>
            <person name="Teles M."/>
            <person name="MacKenzie S."/>
            <person name="Amaro C."/>
        </authorList>
    </citation>
    <scope>NUCLEOTIDE SEQUENCE</scope>
</reference>
<dbReference type="EMBL" id="GBXM01097397">
    <property type="protein sequence ID" value="JAH11180.1"/>
    <property type="molecule type" value="Transcribed_RNA"/>
</dbReference>
<dbReference type="AlphaFoldDB" id="A0A0E9Q4A4"/>
<protein>
    <submittedName>
        <fullName evidence="1">Uncharacterized protein</fullName>
    </submittedName>
</protein>
<evidence type="ECO:0000313" key="1">
    <source>
        <dbReference type="EMBL" id="JAH11180.1"/>
    </source>
</evidence>